<protein>
    <submittedName>
        <fullName evidence="3">Uncharacterized protein LOC104603360</fullName>
    </submittedName>
</protein>
<feature type="compositionally biased region" description="Pro residues" evidence="1">
    <location>
        <begin position="26"/>
        <end position="37"/>
    </location>
</feature>
<dbReference type="FunCoup" id="A0A1U8ADS9">
    <property type="interactions" value="566"/>
</dbReference>
<dbReference type="InParanoid" id="A0A1U8ADS9"/>
<dbReference type="GeneID" id="104603360"/>
<dbReference type="InterPro" id="IPR008586">
    <property type="entry name" value="DUF868_pln"/>
</dbReference>
<name>A0A1U8ADS9_NELNU</name>
<proteinExistence type="predicted"/>
<accession>A0A1U8ADS9</accession>
<dbReference type="OrthoDB" id="1894291at2759"/>
<dbReference type="eggNOG" id="ENOG502QSX4">
    <property type="taxonomic scope" value="Eukaryota"/>
</dbReference>
<evidence type="ECO:0000313" key="3">
    <source>
        <dbReference type="RefSeq" id="XP_010265675.1"/>
    </source>
</evidence>
<feature type="region of interest" description="Disordered" evidence="1">
    <location>
        <begin position="1"/>
        <end position="39"/>
    </location>
</feature>
<gene>
    <name evidence="3" type="primary">LOC104603360</name>
</gene>
<organism evidence="2 3">
    <name type="scientific">Nelumbo nucifera</name>
    <name type="common">Sacred lotus</name>
    <dbReference type="NCBI Taxonomy" id="4432"/>
    <lineage>
        <taxon>Eukaryota</taxon>
        <taxon>Viridiplantae</taxon>
        <taxon>Streptophyta</taxon>
        <taxon>Embryophyta</taxon>
        <taxon>Tracheophyta</taxon>
        <taxon>Spermatophyta</taxon>
        <taxon>Magnoliopsida</taxon>
        <taxon>Proteales</taxon>
        <taxon>Nelumbonaceae</taxon>
        <taxon>Nelumbo</taxon>
    </lineage>
</organism>
<dbReference type="RefSeq" id="XP_010265675.1">
    <property type="nucleotide sequence ID" value="XM_010267373.2"/>
</dbReference>
<dbReference type="Proteomes" id="UP000189703">
    <property type="component" value="Unplaced"/>
</dbReference>
<evidence type="ECO:0000256" key="1">
    <source>
        <dbReference type="SAM" id="MobiDB-lite"/>
    </source>
</evidence>
<evidence type="ECO:0000313" key="2">
    <source>
        <dbReference type="Proteomes" id="UP000189703"/>
    </source>
</evidence>
<dbReference type="AlphaFoldDB" id="A0A1U8ADS9"/>
<dbReference type="KEGG" id="nnu:104603360"/>
<dbReference type="PANTHER" id="PTHR31972:SF3">
    <property type="entry name" value="OS09G0416600 PROTEIN"/>
    <property type="match status" value="1"/>
</dbReference>
<dbReference type="Pfam" id="PF05910">
    <property type="entry name" value="DUF868"/>
    <property type="match status" value="1"/>
</dbReference>
<reference evidence="3" key="1">
    <citation type="submission" date="2025-08" db="UniProtKB">
        <authorList>
            <consortium name="RefSeq"/>
        </authorList>
    </citation>
    <scope>IDENTIFICATION</scope>
</reference>
<keyword evidence="2" id="KW-1185">Reference proteome</keyword>
<feature type="compositionally biased region" description="Polar residues" evidence="1">
    <location>
        <begin position="1"/>
        <end position="19"/>
    </location>
</feature>
<sequence>MSDYSVSFPSCFRPSNATISDDHPPEPPPPPPPPPPTSGNANLTTCLYYTNLGVFALTWCRYVIGRALQIDLRFDDQEEEDLFPTFRLHIKPFFFWRKYGSKKLHLNNPAKKKVEIYWDLTRAKFISSSPEPQSGFYVAVVVDGETTLLVGDLQRAAYDRTKTRRPKRRNQVLISRREHVFGNKVYTTRARFGGRTRDISIDCSVGGDEPRLCFGVDKKRVLLIKRLKWKFRGNERIEVDGIPIQVSWDVYNWLFDGGVEDGHAVFMFKFEKSEFEEEEEAAAAENGMEDLNEKTGGMVVWKPQQSPVSGGMGMSGFEWKRINRGFLKTTRSSSSSSMSSASSGCSSSVMEWASTMDESELQSPSGFCLLVYAWRS</sequence>
<dbReference type="OMA" id="VEWRKMK"/>
<dbReference type="PANTHER" id="PTHR31972">
    <property type="entry name" value="EXPRESSED PROTEIN"/>
    <property type="match status" value="1"/>
</dbReference>
<dbReference type="SUPFAM" id="SSF101447">
    <property type="entry name" value="Formin homology 2 domain (FH2 domain)"/>
    <property type="match status" value="1"/>
</dbReference>